<dbReference type="RefSeq" id="WP_129013285.1">
    <property type="nucleotide sequence ID" value="NZ_CBCSEI010000007.1"/>
</dbReference>
<sequence>MKKISLILLGIFTTFNLYAQEQIAQDMKNMDKLDVLDRQSKDFFNAITGLEKDYLEEQVNAIKNKRVENPSNPNQPQMIVTQEPTLSQEDYEKNVFTHQNEMARLTTDFTRTKKLKDLKIKSMYSFNGKDYVVLELIDETSNTSGVKTELSANIEGRYIEGDNILGHKIIDINTRTKSIELYKKLDEEYGYTIYLSNYGISVSDLKKIEKINDKIEAKKEEIKKEEPKVVPPSQNKVKDVFNQVNEKEIKKEEIKTDISNCLYTVRKQNLNVRNEPGLEGRILRVLKINDQFTINKKGNDWVQIDTIYKKISGDVMIVSKENNWVQIVDGNVTSPNNECK</sequence>
<gene>
    <name evidence="1" type="ORF">CP963_05745</name>
</gene>
<protein>
    <submittedName>
        <fullName evidence="1">Uncharacterized protein</fullName>
    </submittedName>
</protein>
<dbReference type="Proteomes" id="UP000290378">
    <property type="component" value="Unassembled WGS sequence"/>
</dbReference>
<dbReference type="EMBL" id="NXII01000006">
    <property type="protein sequence ID" value="RXI41609.1"/>
    <property type="molecule type" value="Genomic_DNA"/>
</dbReference>
<reference evidence="1 2" key="1">
    <citation type="submission" date="2017-09" db="EMBL/GenBank/DDBJ databases">
        <title>Genomics of the genus Arcobacter.</title>
        <authorList>
            <person name="Perez-Cataluna A."/>
            <person name="Figueras M.J."/>
            <person name="Salas-Masso N."/>
        </authorList>
    </citation>
    <scope>NUCLEOTIDE SEQUENCE [LARGE SCALE GENOMIC DNA]</scope>
    <source>
        <strain evidence="1 2">CECT 7834</strain>
    </source>
</reference>
<organism evidence="1 2">
    <name type="scientific">Arcobacter cloacae</name>
    <dbReference type="NCBI Taxonomy" id="1054034"/>
    <lineage>
        <taxon>Bacteria</taxon>
        <taxon>Pseudomonadati</taxon>
        <taxon>Campylobacterota</taxon>
        <taxon>Epsilonproteobacteria</taxon>
        <taxon>Campylobacterales</taxon>
        <taxon>Arcobacteraceae</taxon>
        <taxon>Arcobacter</taxon>
    </lineage>
</organism>
<evidence type="ECO:0000313" key="2">
    <source>
        <dbReference type="Proteomes" id="UP000290378"/>
    </source>
</evidence>
<comment type="caution">
    <text evidence="1">The sequence shown here is derived from an EMBL/GenBank/DDBJ whole genome shotgun (WGS) entry which is preliminary data.</text>
</comment>
<proteinExistence type="predicted"/>
<dbReference type="AlphaFoldDB" id="A0A6M8NBT3"/>
<name>A0A6M8NBT3_9BACT</name>
<keyword evidence="2" id="KW-1185">Reference proteome</keyword>
<evidence type="ECO:0000313" key="1">
    <source>
        <dbReference type="EMBL" id="RXI41609.1"/>
    </source>
</evidence>
<accession>A0A6M8NBT3</accession>
<dbReference type="Gene3D" id="2.30.30.40">
    <property type="entry name" value="SH3 Domains"/>
    <property type="match status" value="1"/>
</dbReference>